<feature type="non-terminal residue" evidence="4">
    <location>
        <position position="222"/>
    </location>
</feature>
<name>A0A4R4P8R5_9ACTN</name>
<dbReference type="InterPro" id="IPR001375">
    <property type="entry name" value="Peptidase_S9_cat"/>
</dbReference>
<gene>
    <name evidence="4" type="ORF">E1261_35225</name>
</gene>
<sequence length="222" mass="23885">MRQPGVDLLWNPPGATDLVLLAHGGYERSHKNPHLWRGPILRMWPFAAALRTAIPSAAVGLMRYRYRGWNDVGDPALDLRAVLDELPSLIGRVVLIGHSMGGRTVVRAGDHPRVAGVLGLAPWLPLKDPLVAVRPPVMFAHGNDDTVTSPAETLAYANRLRTAGTPATVILLPGESHSLLHRPTDWNTLVTTFTQQALGEPHPAPWGAGPPGADHPVSCTPL</sequence>
<dbReference type="Pfam" id="PF12697">
    <property type="entry name" value="Abhydrolase_6"/>
    <property type="match status" value="1"/>
</dbReference>
<feature type="domain" description="AB hydrolase-1" evidence="3">
    <location>
        <begin position="19"/>
        <end position="125"/>
    </location>
</feature>
<dbReference type="EMBL" id="SMKA01000244">
    <property type="protein sequence ID" value="TDC18625.1"/>
    <property type="molecule type" value="Genomic_DNA"/>
</dbReference>
<evidence type="ECO:0000313" key="5">
    <source>
        <dbReference type="Proteomes" id="UP000295075"/>
    </source>
</evidence>
<feature type="domain" description="Peptidase S9 prolyl oligopeptidase catalytic" evidence="2">
    <location>
        <begin position="132"/>
        <end position="199"/>
    </location>
</feature>
<protein>
    <submittedName>
        <fullName evidence="4">Alpha/beta hydrolase</fullName>
    </submittedName>
</protein>
<dbReference type="InterPro" id="IPR029058">
    <property type="entry name" value="AB_hydrolase_fold"/>
</dbReference>
<dbReference type="OrthoDB" id="3366509at2"/>
<feature type="compositionally biased region" description="Low complexity" evidence="1">
    <location>
        <begin position="205"/>
        <end position="216"/>
    </location>
</feature>
<dbReference type="Gene3D" id="3.40.50.1820">
    <property type="entry name" value="alpha/beta hydrolase"/>
    <property type="match status" value="1"/>
</dbReference>
<evidence type="ECO:0000256" key="1">
    <source>
        <dbReference type="SAM" id="MobiDB-lite"/>
    </source>
</evidence>
<reference evidence="4 5" key="1">
    <citation type="submission" date="2019-03" db="EMBL/GenBank/DDBJ databases">
        <title>Draft genome sequences of novel Actinobacteria.</title>
        <authorList>
            <person name="Sahin N."/>
            <person name="Ay H."/>
            <person name="Saygin H."/>
        </authorList>
    </citation>
    <scope>NUCLEOTIDE SEQUENCE [LARGE SCALE GENOMIC DNA]</scope>
    <source>
        <strain evidence="4 5">JCM 30547</strain>
    </source>
</reference>
<dbReference type="InterPro" id="IPR000073">
    <property type="entry name" value="AB_hydrolase_1"/>
</dbReference>
<dbReference type="Pfam" id="PF00326">
    <property type="entry name" value="Peptidase_S9"/>
    <property type="match status" value="1"/>
</dbReference>
<dbReference type="GO" id="GO:0006508">
    <property type="term" value="P:proteolysis"/>
    <property type="evidence" value="ECO:0007669"/>
    <property type="project" value="InterPro"/>
</dbReference>
<evidence type="ECO:0000259" key="2">
    <source>
        <dbReference type="Pfam" id="PF00326"/>
    </source>
</evidence>
<keyword evidence="4" id="KW-0378">Hydrolase</keyword>
<comment type="caution">
    <text evidence="4">The sequence shown here is derived from an EMBL/GenBank/DDBJ whole genome shotgun (WGS) entry which is preliminary data.</text>
</comment>
<proteinExistence type="predicted"/>
<dbReference type="Proteomes" id="UP000295075">
    <property type="component" value="Unassembled WGS sequence"/>
</dbReference>
<keyword evidence="5" id="KW-1185">Reference proteome</keyword>
<dbReference type="RefSeq" id="WP_132414060.1">
    <property type="nucleotide sequence ID" value="NZ_SMKA01000244.1"/>
</dbReference>
<dbReference type="AlphaFoldDB" id="A0A4R4P8R5"/>
<feature type="region of interest" description="Disordered" evidence="1">
    <location>
        <begin position="198"/>
        <end position="222"/>
    </location>
</feature>
<dbReference type="SUPFAM" id="SSF53474">
    <property type="entry name" value="alpha/beta-Hydrolases"/>
    <property type="match status" value="1"/>
</dbReference>
<dbReference type="GO" id="GO:0008236">
    <property type="term" value="F:serine-type peptidase activity"/>
    <property type="evidence" value="ECO:0007669"/>
    <property type="project" value="InterPro"/>
</dbReference>
<evidence type="ECO:0000259" key="3">
    <source>
        <dbReference type="Pfam" id="PF12697"/>
    </source>
</evidence>
<evidence type="ECO:0000313" key="4">
    <source>
        <dbReference type="EMBL" id="TDC18625.1"/>
    </source>
</evidence>
<organism evidence="4 5">
    <name type="scientific">Kribbella albertanoniae</name>
    <dbReference type="NCBI Taxonomy" id="1266829"/>
    <lineage>
        <taxon>Bacteria</taxon>
        <taxon>Bacillati</taxon>
        <taxon>Actinomycetota</taxon>
        <taxon>Actinomycetes</taxon>
        <taxon>Propionibacteriales</taxon>
        <taxon>Kribbellaceae</taxon>
        <taxon>Kribbella</taxon>
    </lineage>
</organism>
<accession>A0A4R4P8R5</accession>